<dbReference type="Proteomes" id="UP001069145">
    <property type="component" value="Unassembled WGS sequence"/>
</dbReference>
<dbReference type="RefSeq" id="WP_060778490.1">
    <property type="nucleotide sequence ID" value="NZ_CAJHNE010000005.1"/>
</dbReference>
<protein>
    <submittedName>
        <fullName evidence="2">Accessory Sec system protein Asp2</fullName>
    </submittedName>
</protein>
<dbReference type="OrthoDB" id="9768578at2"/>
<keyword evidence="4" id="KW-1185">Reference proteome</keyword>
<accession>A0A0X8FEV0</accession>
<dbReference type="Pfam" id="PF16929">
    <property type="entry name" value="Asp2"/>
    <property type="match status" value="1"/>
</dbReference>
<reference evidence="2 3" key="1">
    <citation type="submission" date="2020-12" db="EMBL/GenBank/DDBJ databases">
        <title>FDA dAtabase for Regulatory Grade micrObial Sequences (FDA-ARGOS): Supporting development and validation of Infectious Disease Dx tests.</title>
        <authorList>
            <person name="Sproer C."/>
            <person name="Gronow S."/>
            <person name="Severitt S."/>
            <person name="Schroder I."/>
            <person name="Tallon L."/>
            <person name="Sadzewicz L."/>
            <person name="Zhao X."/>
            <person name="Boylan J."/>
            <person name="Ott S."/>
            <person name="Bowen H."/>
            <person name="Vavikolanu K."/>
            <person name="Mehta A."/>
            <person name="Aluvathingal J."/>
            <person name="Nadendla S."/>
            <person name="Lowell S."/>
            <person name="Myers T."/>
            <person name="Yan Y."/>
            <person name="Sichtig H."/>
        </authorList>
    </citation>
    <scope>NUCLEOTIDE SEQUENCE [LARGE SCALE GENOMIC DNA]</scope>
    <source>
        <strain evidence="2 3">FDAARGOS_911</strain>
    </source>
</reference>
<name>A0A0X8FEV0_9LACT</name>
<dbReference type="InterPro" id="IPR029058">
    <property type="entry name" value="AB_hydrolase_fold"/>
</dbReference>
<dbReference type="EMBL" id="JAOTML010000008">
    <property type="protein sequence ID" value="MCY3053818.1"/>
    <property type="molecule type" value="Genomic_DNA"/>
</dbReference>
<dbReference type="ESTHER" id="9lact-a0a0x8fev0">
    <property type="family name" value="Asp2"/>
</dbReference>
<gene>
    <name evidence="2" type="primary">asp2</name>
    <name evidence="2" type="ORF">I6G68_04235</name>
    <name evidence="1" type="ORF">ODY43_07435</name>
</gene>
<organism evidence="2 3">
    <name type="scientific">Aerococcus urinae</name>
    <dbReference type="NCBI Taxonomy" id="1376"/>
    <lineage>
        <taxon>Bacteria</taxon>
        <taxon>Bacillati</taxon>
        <taxon>Bacillota</taxon>
        <taxon>Bacilli</taxon>
        <taxon>Lactobacillales</taxon>
        <taxon>Aerococcaceae</taxon>
        <taxon>Aerococcus</taxon>
    </lineage>
</organism>
<proteinExistence type="predicted"/>
<evidence type="ECO:0000313" key="1">
    <source>
        <dbReference type="EMBL" id="MCY3053818.1"/>
    </source>
</evidence>
<evidence type="ECO:0000313" key="4">
    <source>
        <dbReference type="Proteomes" id="UP001069145"/>
    </source>
</evidence>
<dbReference type="GO" id="GO:0015031">
    <property type="term" value="P:protein transport"/>
    <property type="evidence" value="ECO:0007669"/>
    <property type="project" value="InterPro"/>
</dbReference>
<evidence type="ECO:0000313" key="2">
    <source>
        <dbReference type="EMBL" id="QPS02276.1"/>
    </source>
</evidence>
<dbReference type="EMBL" id="CP065662">
    <property type="protein sequence ID" value="QPS02276.1"/>
    <property type="molecule type" value="Genomic_DNA"/>
</dbReference>
<reference evidence="1" key="2">
    <citation type="submission" date="2022-09" db="EMBL/GenBank/DDBJ databases">
        <title>Aerococcus urinae taxonomy study.</title>
        <authorList>
            <person name="Christensen J."/>
            <person name="Senneby E."/>
        </authorList>
    </citation>
    <scope>NUCLEOTIDE SEQUENCE</scope>
    <source>
        <strain evidence="1">NLD-066-U95</strain>
    </source>
</reference>
<dbReference type="AlphaFoldDB" id="A0A0X8FEV0"/>
<evidence type="ECO:0000313" key="3">
    <source>
        <dbReference type="Proteomes" id="UP000594771"/>
    </source>
</evidence>
<dbReference type="InterPro" id="IPR022267">
    <property type="entry name" value="Asp2"/>
</dbReference>
<dbReference type="NCBIfam" id="TIGR03712">
    <property type="entry name" value="acc_sec_asp2"/>
    <property type="match status" value="1"/>
</dbReference>
<dbReference type="SUPFAM" id="SSF53474">
    <property type="entry name" value="alpha/beta-Hydrolases"/>
    <property type="match status" value="1"/>
</dbReference>
<dbReference type="Proteomes" id="UP000594771">
    <property type="component" value="Chromosome"/>
</dbReference>
<sequence length="516" mass="59873">MTRVLQIGYSDWSQGVAFKNEVDWTFVLNTELADFYEKSLEEDTLPQRPYSLVLLTAPINELLIDKLLPFMEAYAVVIDQQFEAYYSAPDFKLLFSMKKAQFIEVENIAETVVELAKVFFDGNYGERRGVQDVSIQANFPGHYQYLGNNYILFQIKQTEQMAPLLYWRHLIISNIDRYLDIWLEFIKDETVDLKLTITFIRRGSSNQVVERISYDNEAIKKRILLDPPENCYASFSLCVKGSGQLRIGPLHVRHSRRKWGDYLAGGQIIADNNREEFAFYYNPGNLKPPLNVYFSGYRTAEGFEGFPMMKNLKHPFILINDLRLEGGAFYRGSAQFEATIVAKIIEVLDELNFTKDQLILSGMSMGTFGALYYGSFLDPYAIIMARPLVYLGNITRNQRLRRPNDSFKTSMDLTLKFGDNDDLDTDLDILDSMLMPRLKQTHYSQSTFAMTYMLNEDYDNEAYYGLLKNLSDKPIKIISKSVMGRHNDNTPTVANWFINQYKRILWEDFESKEIEE</sequence>
<dbReference type="KEGG" id="aun:AWM73_05805"/>
<dbReference type="GeneID" id="35768444"/>